<protein>
    <submittedName>
        <fullName evidence="1">Uncharacterized protein</fullName>
    </submittedName>
</protein>
<comment type="caution">
    <text evidence="1">The sequence shown here is derived from an EMBL/GenBank/DDBJ whole genome shotgun (WGS) entry which is preliminary data.</text>
</comment>
<evidence type="ECO:0000313" key="1">
    <source>
        <dbReference type="EMBL" id="MPM61669.1"/>
    </source>
</evidence>
<dbReference type="AlphaFoldDB" id="A0A645B869"/>
<name>A0A645B869_9ZZZZ</name>
<dbReference type="EMBL" id="VSSQ01018468">
    <property type="protein sequence ID" value="MPM61669.1"/>
    <property type="molecule type" value="Genomic_DNA"/>
</dbReference>
<organism evidence="1">
    <name type="scientific">bioreactor metagenome</name>
    <dbReference type="NCBI Taxonomy" id="1076179"/>
    <lineage>
        <taxon>unclassified sequences</taxon>
        <taxon>metagenomes</taxon>
        <taxon>ecological metagenomes</taxon>
    </lineage>
</organism>
<sequence>MGNGLIQPGFVSLVIAHQVIKPLVTGLMGGGGFQNGKSAQAVDTGIRIEQGLVDAGNAGILNTVGAIHRGANNVKFGIGVRGKAF</sequence>
<reference evidence="1" key="1">
    <citation type="submission" date="2019-08" db="EMBL/GenBank/DDBJ databases">
        <authorList>
            <person name="Kucharzyk K."/>
            <person name="Murdoch R.W."/>
            <person name="Higgins S."/>
            <person name="Loffler F."/>
        </authorList>
    </citation>
    <scope>NUCLEOTIDE SEQUENCE</scope>
</reference>
<accession>A0A645B869</accession>
<gene>
    <name evidence="1" type="ORF">SDC9_108529</name>
</gene>
<proteinExistence type="predicted"/>